<sequence length="91" mass="9744">MSISKLSLLAISASLCAAFVTEAALAQGKTREQVQQELAQARHDGMLPISKTNYPPTDEQIARNKQLHAIAKHSGETSPSIDHHDGALAAR</sequence>
<proteinExistence type="predicted"/>
<evidence type="ECO:0008006" key="5">
    <source>
        <dbReference type="Google" id="ProtNLM"/>
    </source>
</evidence>
<gene>
    <name evidence="3" type="ORF">LMG29542_02891</name>
</gene>
<evidence type="ECO:0000313" key="4">
    <source>
        <dbReference type="Proteomes" id="UP000494363"/>
    </source>
</evidence>
<accession>A0A6J5DRA7</accession>
<organism evidence="3 4">
    <name type="scientific">Paraburkholderia humisilvae</name>
    <dbReference type="NCBI Taxonomy" id="627669"/>
    <lineage>
        <taxon>Bacteria</taxon>
        <taxon>Pseudomonadati</taxon>
        <taxon>Pseudomonadota</taxon>
        <taxon>Betaproteobacteria</taxon>
        <taxon>Burkholderiales</taxon>
        <taxon>Burkholderiaceae</taxon>
        <taxon>Paraburkholderia</taxon>
    </lineage>
</organism>
<feature type="signal peptide" evidence="2">
    <location>
        <begin position="1"/>
        <end position="26"/>
    </location>
</feature>
<evidence type="ECO:0000256" key="2">
    <source>
        <dbReference type="SAM" id="SignalP"/>
    </source>
</evidence>
<dbReference type="AlphaFoldDB" id="A0A6J5DRA7"/>
<keyword evidence="4" id="KW-1185">Reference proteome</keyword>
<evidence type="ECO:0000256" key="1">
    <source>
        <dbReference type="SAM" id="MobiDB-lite"/>
    </source>
</evidence>
<dbReference type="Pfam" id="PF13663">
    <property type="entry name" value="DUF4148"/>
    <property type="match status" value="1"/>
</dbReference>
<protein>
    <recommendedName>
        <fullName evidence="5">DUF4148 domain-containing protein</fullName>
    </recommendedName>
</protein>
<feature type="compositionally biased region" description="Basic and acidic residues" evidence="1">
    <location>
        <begin position="81"/>
        <end position="91"/>
    </location>
</feature>
<keyword evidence="2" id="KW-0732">Signal</keyword>
<evidence type="ECO:0000313" key="3">
    <source>
        <dbReference type="EMBL" id="CAB3756538.1"/>
    </source>
</evidence>
<feature type="chain" id="PRO_5026999880" description="DUF4148 domain-containing protein" evidence="2">
    <location>
        <begin position="27"/>
        <end position="91"/>
    </location>
</feature>
<dbReference type="InterPro" id="IPR025421">
    <property type="entry name" value="DUF4148"/>
</dbReference>
<reference evidence="3 4" key="1">
    <citation type="submission" date="2020-04" db="EMBL/GenBank/DDBJ databases">
        <authorList>
            <person name="De Canck E."/>
        </authorList>
    </citation>
    <scope>NUCLEOTIDE SEQUENCE [LARGE SCALE GENOMIC DNA]</scope>
    <source>
        <strain evidence="3 4">LMG 29542</strain>
    </source>
</reference>
<dbReference type="Proteomes" id="UP000494363">
    <property type="component" value="Unassembled WGS sequence"/>
</dbReference>
<name>A0A6J5DRA7_9BURK</name>
<dbReference type="EMBL" id="CADIKH010000011">
    <property type="protein sequence ID" value="CAB3756538.1"/>
    <property type="molecule type" value="Genomic_DNA"/>
</dbReference>
<feature type="region of interest" description="Disordered" evidence="1">
    <location>
        <begin position="70"/>
        <end position="91"/>
    </location>
</feature>
<dbReference type="RefSeq" id="WP_175227131.1">
    <property type="nucleotide sequence ID" value="NZ_CADIKH010000011.1"/>
</dbReference>